<evidence type="ECO:0000313" key="7">
    <source>
        <dbReference type="RefSeq" id="XP_024929771.2"/>
    </source>
</evidence>
<feature type="domain" description="NAC" evidence="5">
    <location>
        <begin position="5"/>
        <end position="151"/>
    </location>
</feature>
<dbReference type="InterPro" id="IPR003441">
    <property type="entry name" value="NAC-dom"/>
</dbReference>
<name>A0A6P6G6R5_ZIZJJ</name>
<organism evidence="6 7">
    <name type="scientific">Ziziphus jujuba</name>
    <name type="common">Chinese jujube</name>
    <name type="synonym">Ziziphus sativa</name>
    <dbReference type="NCBI Taxonomy" id="326968"/>
    <lineage>
        <taxon>Eukaryota</taxon>
        <taxon>Viridiplantae</taxon>
        <taxon>Streptophyta</taxon>
        <taxon>Embryophyta</taxon>
        <taxon>Tracheophyta</taxon>
        <taxon>Spermatophyta</taxon>
        <taxon>Magnoliopsida</taxon>
        <taxon>eudicotyledons</taxon>
        <taxon>Gunneridae</taxon>
        <taxon>Pentapetalae</taxon>
        <taxon>rosids</taxon>
        <taxon>fabids</taxon>
        <taxon>Rosales</taxon>
        <taxon>Rhamnaceae</taxon>
        <taxon>Paliureae</taxon>
        <taxon>Ziziphus</taxon>
    </lineage>
</organism>
<sequence length="322" mass="36089">MEENLPPGFRFHPTDEELITYYLSRKVSDVGFMSKAVAVVDLNKCEPWDLPGKASMGEKEWYFFSLRDRKYPTGLRTNRATEAGYWKTTGKDKEILRSGVLVGMKKTLVFYKGRAPRGEKSNWVMHEYRLENKHPFKSSKEEWVVCRVFQKSAAMKRPQQLASSSIEPSIDSPCEANSMVNEFGDIELPNLNTNITTNSSSGFNNMNWVAAREAAAAAAAAAASSALPSLAWPSTLLNSNHLSMNSLLLKALQLRNTFQPRSEQFSSTTDFSFLAPPQGISQLGTDLMSSNFQASSSNKTVVETMPQQVQQQDQQFNLESLW</sequence>
<dbReference type="PANTHER" id="PTHR31744:SF22">
    <property type="entry name" value="NAC DOMAIN CONTAINING PROTEIN 58"/>
    <property type="match status" value="1"/>
</dbReference>
<keyword evidence="3" id="KW-0804">Transcription</keyword>
<evidence type="ECO:0000256" key="3">
    <source>
        <dbReference type="ARBA" id="ARBA00023163"/>
    </source>
</evidence>
<dbReference type="PANTHER" id="PTHR31744">
    <property type="entry name" value="PROTEIN CUP-SHAPED COTYLEDON 2-RELATED"/>
    <property type="match status" value="1"/>
</dbReference>
<dbReference type="GeneID" id="107418780"/>
<reference evidence="6" key="1">
    <citation type="submission" date="2025-05" db="UniProtKB">
        <authorList>
            <consortium name="RefSeq"/>
        </authorList>
    </citation>
    <scope>NUCLEOTIDE SEQUENCE [LARGE SCALE GENOMIC DNA]</scope>
</reference>
<protein>
    <submittedName>
        <fullName evidence="7">NAC domain-containing protein 92</fullName>
    </submittedName>
</protein>
<keyword evidence="6" id="KW-1185">Reference proteome</keyword>
<evidence type="ECO:0000313" key="6">
    <source>
        <dbReference type="Proteomes" id="UP001652623"/>
    </source>
</evidence>
<dbReference type="GO" id="GO:0006355">
    <property type="term" value="P:regulation of DNA-templated transcription"/>
    <property type="evidence" value="ECO:0007669"/>
    <property type="project" value="InterPro"/>
</dbReference>
<evidence type="ECO:0000256" key="4">
    <source>
        <dbReference type="ARBA" id="ARBA00023242"/>
    </source>
</evidence>
<dbReference type="Pfam" id="PF02365">
    <property type="entry name" value="NAM"/>
    <property type="match status" value="1"/>
</dbReference>
<evidence type="ECO:0000256" key="1">
    <source>
        <dbReference type="ARBA" id="ARBA00023015"/>
    </source>
</evidence>
<dbReference type="RefSeq" id="XP_024929771.2">
    <property type="nucleotide sequence ID" value="XM_025074003.3"/>
</dbReference>
<dbReference type="AlphaFoldDB" id="A0A6P6G6R5"/>
<keyword evidence="4" id="KW-0539">Nucleus</keyword>
<keyword evidence="2" id="KW-0238">DNA-binding</keyword>
<evidence type="ECO:0000256" key="2">
    <source>
        <dbReference type="ARBA" id="ARBA00023125"/>
    </source>
</evidence>
<dbReference type="InterPro" id="IPR036093">
    <property type="entry name" value="NAC_dom_sf"/>
</dbReference>
<dbReference type="Proteomes" id="UP001652623">
    <property type="component" value="Chromosome 2"/>
</dbReference>
<dbReference type="KEGG" id="zju:107418780"/>
<evidence type="ECO:0000259" key="5">
    <source>
        <dbReference type="PROSITE" id="PS51005"/>
    </source>
</evidence>
<dbReference type="SUPFAM" id="SSF101941">
    <property type="entry name" value="NAC domain"/>
    <property type="match status" value="1"/>
</dbReference>
<keyword evidence="1" id="KW-0805">Transcription regulation</keyword>
<dbReference type="PROSITE" id="PS51005">
    <property type="entry name" value="NAC"/>
    <property type="match status" value="1"/>
</dbReference>
<dbReference type="GO" id="GO:0000976">
    <property type="term" value="F:transcription cis-regulatory region binding"/>
    <property type="evidence" value="ECO:0007669"/>
    <property type="project" value="UniProtKB-ARBA"/>
</dbReference>
<proteinExistence type="predicted"/>
<dbReference type="Gene3D" id="2.170.150.80">
    <property type="entry name" value="NAC domain"/>
    <property type="match status" value="1"/>
</dbReference>
<accession>A0A6P6G6R5</accession>
<gene>
    <name evidence="7" type="primary">LOC107418780</name>
</gene>
<reference evidence="7" key="2">
    <citation type="submission" date="2025-08" db="UniProtKB">
        <authorList>
            <consortium name="RefSeq"/>
        </authorList>
    </citation>
    <scope>IDENTIFICATION</scope>
    <source>
        <tissue evidence="7">Seedling</tissue>
    </source>
</reference>